<dbReference type="InterPro" id="IPR003597">
    <property type="entry name" value="Ig_C1-set"/>
</dbReference>
<dbReference type="CDD" id="cd00098">
    <property type="entry name" value="IgC1"/>
    <property type="match status" value="1"/>
</dbReference>
<evidence type="ECO:0000256" key="1">
    <source>
        <dbReference type="ARBA" id="ARBA00023319"/>
    </source>
</evidence>
<dbReference type="Proteomes" id="UP000694546">
    <property type="component" value="Chromosome 18"/>
</dbReference>
<keyword evidence="1" id="KW-0393">Immunoglobulin domain</keyword>
<proteinExistence type="predicted"/>
<dbReference type="InterPro" id="IPR036179">
    <property type="entry name" value="Ig-like_dom_sf"/>
</dbReference>
<evidence type="ECO:0000313" key="3">
    <source>
        <dbReference type="Ensembl" id="ENSGMOP00000028694.1"/>
    </source>
</evidence>
<dbReference type="InterPro" id="IPR050380">
    <property type="entry name" value="Immune_Resp_Modulators"/>
</dbReference>
<dbReference type="PROSITE" id="PS50835">
    <property type="entry name" value="IG_LIKE"/>
    <property type="match status" value="1"/>
</dbReference>
<sequence length="180" mass="20109">MDYGQFILLFCLTLSQDRVWQENHSVFRIEDSVLYSRMFQKLTNDHSVFLFSPGSLAVLPSIRMSAVPVSSRSSALTLACDLDGFYPEEINVSWVQNGTTLPQSPVSEPTPDGTFRTTRYLTLSTEQREQAGHIQCVVDQPGALEPAQVHASLEVLDPPEAILSSPLTLGIRLKMVKFRH</sequence>
<dbReference type="InterPro" id="IPR007110">
    <property type="entry name" value="Ig-like_dom"/>
</dbReference>
<dbReference type="InterPro" id="IPR013783">
    <property type="entry name" value="Ig-like_fold"/>
</dbReference>
<dbReference type="GeneTree" id="ENSGT00940000167101"/>
<accession>A0A8C5AC33</accession>
<dbReference type="AlphaFoldDB" id="A0A8C5AC33"/>
<dbReference type="SMART" id="SM00407">
    <property type="entry name" value="IGc1"/>
    <property type="match status" value="1"/>
</dbReference>
<protein>
    <recommendedName>
        <fullName evidence="2">Ig-like domain-containing protein</fullName>
    </recommendedName>
</protein>
<dbReference type="Gene3D" id="2.60.40.10">
    <property type="entry name" value="Immunoglobulins"/>
    <property type="match status" value="1"/>
</dbReference>
<dbReference type="PANTHER" id="PTHR23411">
    <property type="entry name" value="TAPASIN"/>
    <property type="match status" value="1"/>
</dbReference>
<keyword evidence="4" id="KW-1185">Reference proteome</keyword>
<dbReference type="Pfam" id="PF07654">
    <property type="entry name" value="C1-set"/>
    <property type="match status" value="1"/>
</dbReference>
<feature type="domain" description="Ig-like" evidence="2">
    <location>
        <begin position="60"/>
        <end position="154"/>
    </location>
</feature>
<evidence type="ECO:0000313" key="4">
    <source>
        <dbReference type="Proteomes" id="UP000694546"/>
    </source>
</evidence>
<dbReference type="SUPFAM" id="SSF48726">
    <property type="entry name" value="Immunoglobulin"/>
    <property type="match status" value="1"/>
</dbReference>
<evidence type="ECO:0000259" key="2">
    <source>
        <dbReference type="PROSITE" id="PS50835"/>
    </source>
</evidence>
<reference evidence="3" key="1">
    <citation type="submission" date="2025-08" db="UniProtKB">
        <authorList>
            <consortium name="Ensembl"/>
        </authorList>
    </citation>
    <scope>IDENTIFICATION</scope>
</reference>
<name>A0A8C5AC33_GADMO</name>
<organism evidence="3 4">
    <name type="scientific">Gadus morhua</name>
    <name type="common">Atlantic cod</name>
    <dbReference type="NCBI Taxonomy" id="8049"/>
    <lineage>
        <taxon>Eukaryota</taxon>
        <taxon>Metazoa</taxon>
        <taxon>Chordata</taxon>
        <taxon>Craniata</taxon>
        <taxon>Vertebrata</taxon>
        <taxon>Euteleostomi</taxon>
        <taxon>Actinopterygii</taxon>
        <taxon>Neopterygii</taxon>
        <taxon>Teleostei</taxon>
        <taxon>Neoteleostei</taxon>
        <taxon>Acanthomorphata</taxon>
        <taxon>Zeiogadaria</taxon>
        <taxon>Gadariae</taxon>
        <taxon>Gadiformes</taxon>
        <taxon>Gadoidei</taxon>
        <taxon>Gadidae</taxon>
        <taxon>Gadus</taxon>
    </lineage>
</organism>
<dbReference type="Ensembl" id="ENSGMOT00000063242.1">
    <property type="protein sequence ID" value="ENSGMOP00000028694.1"/>
    <property type="gene ID" value="ENSGMOG00000024565.1"/>
</dbReference>
<reference evidence="3" key="2">
    <citation type="submission" date="2025-09" db="UniProtKB">
        <authorList>
            <consortium name="Ensembl"/>
        </authorList>
    </citation>
    <scope>IDENTIFICATION</scope>
</reference>